<organism evidence="1 2">
    <name type="scientific">Haliscomenobacter hydrossis (strain ATCC 27775 / DSM 1100 / LMG 10767 / O)</name>
    <dbReference type="NCBI Taxonomy" id="760192"/>
    <lineage>
        <taxon>Bacteria</taxon>
        <taxon>Pseudomonadati</taxon>
        <taxon>Bacteroidota</taxon>
        <taxon>Saprospiria</taxon>
        <taxon>Saprospirales</taxon>
        <taxon>Haliscomenobacteraceae</taxon>
        <taxon>Haliscomenobacter</taxon>
    </lineage>
</organism>
<dbReference type="HOGENOM" id="CLU_1026336_0_0_10"/>
<proteinExistence type="predicted"/>
<dbReference type="eggNOG" id="ENOG5030UZZ">
    <property type="taxonomic scope" value="Bacteria"/>
</dbReference>
<dbReference type="Proteomes" id="UP000008461">
    <property type="component" value="Chromosome"/>
</dbReference>
<dbReference type="EMBL" id="CP002691">
    <property type="protein sequence ID" value="AEE51218.1"/>
    <property type="molecule type" value="Genomic_DNA"/>
</dbReference>
<accession>F4KUD6</accession>
<sequence>MYLMYIDESGDTGINNSPTQYFVLSAIVIHEEKWLEVLDDLILFRKYLKQRFGLGMNEEIHAADWLNKDPKLKANIVKNDRLDILKKCLNWLNQRNDISIYSVRCDKHANQSKDIFEYTWKVFIQRFENTLSHKNFPGGNATDKGVLIPDDTHGQKLTALLRQMRRFNPVPNMRGYGGGMRNIRLRAVIEDPIMRDSSESYFHQMSDIVAFFARMSYEPNRYVRKKGARTFYNFLGNVVNQKVTLKQTNNWIVEI</sequence>
<dbReference type="RefSeq" id="WP_013765759.1">
    <property type="nucleotide sequence ID" value="NC_015510.1"/>
</dbReference>
<name>F4KUD6_HALH1</name>
<gene>
    <name evidence="1" type="ordered locus">Halhy_3360</name>
</gene>
<reference key="2">
    <citation type="submission" date="2011-04" db="EMBL/GenBank/DDBJ databases">
        <title>Complete sequence of chromosome of Haliscomenobacter hydrossis DSM 1100.</title>
        <authorList>
            <consortium name="US DOE Joint Genome Institute (JGI-PGF)"/>
            <person name="Lucas S."/>
            <person name="Han J."/>
            <person name="Lapidus A."/>
            <person name="Bruce D."/>
            <person name="Goodwin L."/>
            <person name="Pitluck S."/>
            <person name="Peters L."/>
            <person name="Kyrpides N."/>
            <person name="Mavromatis K."/>
            <person name="Ivanova N."/>
            <person name="Ovchinnikova G."/>
            <person name="Pagani I."/>
            <person name="Daligault H."/>
            <person name="Detter J.C."/>
            <person name="Han C."/>
            <person name="Land M."/>
            <person name="Hauser L."/>
            <person name="Markowitz V."/>
            <person name="Cheng J.-F."/>
            <person name="Hugenholtz P."/>
            <person name="Woyke T."/>
            <person name="Wu D."/>
            <person name="Verbarg S."/>
            <person name="Frueling A."/>
            <person name="Brambilla E."/>
            <person name="Klenk H.-P."/>
            <person name="Eisen J.A."/>
        </authorList>
    </citation>
    <scope>NUCLEOTIDE SEQUENCE</scope>
    <source>
        <strain>DSM 1100</strain>
    </source>
</reference>
<evidence type="ECO:0000313" key="1">
    <source>
        <dbReference type="EMBL" id="AEE51218.1"/>
    </source>
</evidence>
<evidence type="ECO:0008006" key="3">
    <source>
        <dbReference type="Google" id="ProtNLM"/>
    </source>
</evidence>
<evidence type="ECO:0000313" key="2">
    <source>
        <dbReference type="Proteomes" id="UP000008461"/>
    </source>
</evidence>
<dbReference type="Pfam" id="PF12686">
    <property type="entry name" value="DUF3800"/>
    <property type="match status" value="1"/>
</dbReference>
<reference evidence="1 2" key="1">
    <citation type="journal article" date="2011" name="Stand. Genomic Sci.">
        <title>Complete genome sequence of Haliscomenobacter hydrossis type strain (O).</title>
        <authorList>
            <consortium name="US DOE Joint Genome Institute (JGI-PGF)"/>
            <person name="Daligault H."/>
            <person name="Lapidus A."/>
            <person name="Zeytun A."/>
            <person name="Nolan M."/>
            <person name="Lucas S."/>
            <person name="Del Rio T.G."/>
            <person name="Tice H."/>
            <person name="Cheng J.F."/>
            <person name="Tapia R."/>
            <person name="Han C."/>
            <person name="Goodwin L."/>
            <person name="Pitluck S."/>
            <person name="Liolios K."/>
            <person name="Pagani I."/>
            <person name="Ivanova N."/>
            <person name="Huntemann M."/>
            <person name="Mavromatis K."/>
            <person name="Mikhailova N."/>
            <person name="Pati A."/>
            <person name="Chen A."/>
            <person name="Palaniappan K."/>
            <person name="Land M."/>
            <person name="Hauser L."/>
            <person name="Brambilla E.M."/>
            <person name="Rohde M."/>
            <person name="Verbarg S."/>
            <person name="Goker M."/>
            <person name="Bristow J."/>
            <person name="Eisen J.A."/>
            <person name="Markowitz V."/>
            <person name="Hugenholtz P."/>
            <person name="Kyrpides N.C."/>
            <person name="Klenk H.P."/>
            <person name="Woyke T."/>
        </authorList>
    </citation>
    <scope>NUCLEOTIDE SEQUENCE [LARGE SCALE GENOMIC DNA]</scope>
    <source>
        <strain evidence="2">ATCC 27775 / DSM 1100 / LMG 10767 / O</strain>
    </source>
</reference>
<dbReference type="AlphaFoldDB" id="F4KUD6"/>
<dbReference type="InterPro" id="IPR024524">
    <property type="entry name" value="DUF3800"/>
</dbReference>
<dbReference type="OrthoDB" id="2680392at2"/>
<protein>
    <recommendedName>
        <fullName evidence="3">DUF3800 domain-containing protein</fullName>
    </recommendedName>
</protein>
<dbReference type="STRING" id="760192.Halhy_3360"/>
<keyword evidence="2" id="KW-1185">Reference proteome</keyword>
<dbReference type="KEGG" id="hhy:Halhy_3360"/>